<gene>
    <name evidence="4" type="ORF">CPJCM30710_19660</name>
</gene>
<feature type="domain" description="Fe-containing alcohol dehydrogenase-like C-terminal" evidence="3">
    <location>
        <begin position="190"/>
        <end position="386"/>
    </location>
</feature>
<dbReference type="SUPFAM" id="SSF56796">
    <property type="entry name" value="Dehydroquinate synthase-like"/>
    <property type="match status" value="1"/>
</dbReference>
<reference evidence="4" key="1">
    <citation type="submission" date="2021-03" db="EMBL/GenBank/DDBJ databases">
        <title>Taxonomic study of Clostridium polyendosporum from meadow-gley soil under rice.</title>
        <authorList>
            <person name="Kobayashi H."/>
            <person name="Tanizawa Y."/>
            <person name="Yagura M."/>
        </authorList>
    </citation>
    <scope>NUCLEOTIDE SEQUENCE</scope>
    <source>
        <strain evidence="4">JCM 30710</strain>
    </source>
</reference>
<dbReference type="GO" id="GO:0005829">
    <property type="term" value="C:cytosol"/>
    <property type="evidence" value="ECO:0007669"/>
    <property type="project" value="TreeGrafter"/>
</dbReference>
<dbReference type="GO" id="GO:1990362">
    <property type="term" value="F:butanol dehydrogenase (NAD+) activity"/>
    <property type="evidence" value="ECO:0007669"/>
    <property type="project" value="InterPro"/>
</dbReference>
<dbReference type="GO" id="GO:0008106">
    <property type="term" value="F:alcohol dehydrogenase (NADP+) activity"/>
    <property type="evidence" value="ECO:0007669"/>
    <property type="project" value="TreeGrafter"/>
</dbReference>
<organism evidence="4 5">
    <name type="scientific">Clostridium polyendosporum</name>
    <dbReference type="NCBI Taxonomy" id="69208"/>
    <lineage>
        <taxon>Bacteria</taxon>
        <taxon>Bacillati</taxon>
        <taxon>Bacillota</taxon>
        <taxon>Clostridia</taxon>
        <taxon>Eubacteriales</taxon>
        <taxon>Clostridiaceae</taxon>
        <taxon>Clostridium</taxon>
    </lineage>
</organism>
<dbReference type="RefSeq" id="WP_212904000.1">
    <property type="nucleotide sequence ID" value="NZ_BOPZ01000015.1"/>
</dbReference>
<dbReference type="Gene3D" id="1.20.1090.10">
    <property type="entry name" value="Dehydroquinate synthase-like - alpha domain"/>
    <property type="match status" value="1"/>
</dbReference>
<dbReference type="PANTHER" id="PTHR43633:SF1">
    <property type="entry name" value="ALCOHOL DEHYDROGENASE YQHD"/>
    <property type="match status" value="1"/>
</dbReference>
<proteinExistence type="predicted"/>
<sequence length="389" mass="42931">MDNFTFANPTKIIFGKETENQVGKEIEGYSKKVLLHYGGGSIKTTGLYDRVISSLKKSGIEYVELSGVKPNPRLSLVKEGIKICRENNIGFILAVGGGSVIDSAKAIACGVPYEGDVWDFYLGKNIIKKALPIGVILTIPAAGSESSKNSVITNEDGWYKRGVGAPALYPKFSILNPELAFTLPKYQVACGAADIMAHLMERYFTNTRNVELTDRLIESTMKTIINNVPTVLNQHDNYDAWAEVMWAGTVAHNGLLNTGRVGDWGSHGIEHELSGIYDVAHGAGLAVVFPAWMKYVYKNDVNRFAQFAVRVWNIDNSFWDVERTALEGISKLENFFRRIGLPTTLSELGIEDDRLEEMAYKGTNGETSTLGNFVKLGKEDIFNILTLAK</sequence>
<dbReference type="AlphaFoldDB" id="A0A919RZA2"/>
<keyword evidence="5" id="KW-1185">Reference proteome</keyword>
<evidence type="ECO:0000313" key="5">
    <source>
        <dbReference type="Proteomes" id="UP000679179"/>
    </source>
</evidence>
<dbReference type="GO" id="GO:1990002">
    <property type="term" value="F:methylglyoxal reductase (NADPH) (acetol producing) activity"/>
    <property type="evidence" value="ECO:0007669"/>
    <property type="project" value="TreeGrafter"/>
</dbReference>
<comment type="caution">
    <text evidence="4">The sequence shown here is derived from an EMBL/GenBank/DDBJ whole genome shotgun (WGS) entry which is preliminary data.</text>
</comment>
<keyword evidence="1" id="KW-0560">Oxidoreductase</keyword>
<dbReference type="Pfam" id="PF25137">
    <property type="entry name" value="ADH_Fe_C"/>
    <property type="match status" value="1"/>
</dbReference>
<evidence type="ECO:0000313" key="4">
    <source>
        <dbReference type="EMBL" id="GIM29300.1"/>
    </source>
</evidence>
<dbReference type="CDD" id="cd08187">
    <property type="entry name" value="BDH"/>
    <property type="match status" value="1"/>
</dbReference>
<dbReference type="Proteomes" id="UP000679179">
    <property type="component" value="Unassembled WGS sequence"/>
</dbReference>
<evidence type="ECO:0000259" key="3">
    <source>
        <dbReference type="Pfam" id="PF25137"/>
    </source>
</evidence>
<name>A0A919RZA2_9CLOT</name>
<dbReference type="InterPro" id="IPR056798">
    <property type="entry name" value="ADH_Fe_C"/>
</dbReference>
<dbReference type="PANTHER" id="PTHR43633">
    <property type="entry name" value="ALCOHOL DEHYDROGENASE YQHD"/>
    <property type="match status" value="1"/>
</dbReference>
<dbReference type="GO" id="GO:0046872">
    <property type="term" value="F:metal ion binding"/>
    <property type="evidence" value="ECO:0007669"/>
    <property type="project" value="InterPro"/>
</dbReference>
<evidence type="ECO:0000259" key="2">
    <source>
        <dbReference type="Pfam" id="PF00465"/>
    </source>
</evidence>
<dbReference type="Gene3D" id="3.40.50.1970">
    <property type="match status" value="1"/>
</dbReference>
<protein>
    <submittedName>
        <fullName evidence="4">NADH-dependent alcohol dehydrogenase</fullName>
    </submittedName>
</protein>
<dbReference type="InterPro" id="IPR001670">
    <property type="entry name" value="ADH_Fe/GldA"/>
</dbReference>
<feature type="domain" description="Alcohol dehydrogenase iron-type/glycerol dehydrogenase GldA" evidence="2">
    <location>
        <begin position="9"/>
        <end position="177"/>
    </location>
</feature>
<evidence type="ECO:0000256" key="1">
    <source>
        <dbReference type="ARBA" id="ARBA00023002"/>
    </source>
</evidence>
<dbReference type="FunFam" id="3.40.50.1970:FF:000003">
    <property type="entry name" value="Alcohol dehydrogenase, iron-containing"/>
    <property type="match status" value="1"/>
</dbReference>
<accession>A0A919RZA2</accession>
<dbReference type="EMBL" id="BOPZ01000015">
    <property type="protein sequence ID" value="GIM29300.1"/>
    <property type="molecule type" value="Genomic_DNA"/>
</dbReference>
<dbReference type="InterPro" id="IPR044731">
    <property type="entry name" value="BDH-like"/>
</dbReference>
<dbReference type="InterPro" id="IPR018211">
    <property type="entry name" value="ADH_Fe_CS"/>
</dbReference>
<dbReference type="Pfam" id="PF00465">
    <property type="entry name" value="Fe-ADH"/>
    <property type="match status" value="1"/>
</dbReference>
<dbReference type="PROSITE" id="PS00060">
    <property type="entry name" value="ADH_IRON_2"/>
    <property type="match status" value="1"/>
</dbReference>